<keyword evidence="14" id="KW-1185">Reference proteome</keyword>
<dbReference type="InterPro" id="IPR055190">
    <property type="entry name" value="ATP-synt_VA_C"/>
</dbReference>
<comment type="subcellular location">
    <subcellularLocation>
        <location evidence="1">Membrane</location>
    </subcellularLocation>
</comment>
<evidence type="ECO:0000256" key="5">
    <source>
        <dbReference type="ARBA" id="ARBA00022840"/>
    </source>
</evidence>
<evidence type="ECO:0000313" key="14">
    <source>
        <dbReference type="Proteomes" id="UP001059824"/>
    </source>
</evidence>
<evidence type="ECO:0000256" key="4">
    <source>
        <dbReference type="ARBA" id="ARBA00022741"/>
    </source>
</evidence>
<accession>A0A857MV35</accession>
<dbReference type="KEGG" id="mama:GII36_05520"/>
<dbReference type="SUPFAM" id="SSF47917">
    <property type="entry name" value="C-terminal domain of alpha and beta subunits of F1 ATP synthase"/>
    <property type="match status" value="1"/>
</dbReference>
<evidence type="ECO:0000256" key="2">
    <source>
        <dbReference type="ARBA" id="ARBA00008936"/>
    </source>
</evidence>
<dbReference type="PANTHER" id="PTHR15184:SF71">
    <property type="entry name" value="ATP SYNTHASE SUBUNIT BETA, MITOCHONDRIAL"/>
    <property type="match status" value="1"/>
</dbReference>
<dbReference type="EMBL" id="CP045921">
    <property type="protein sequence ID" value="QHN43277.1"/>
    <property type="molecule type" value="Genomic_DNA"/>
</dbReference>
<feature type="region of interest" description="Disordered" evidence="11">
    <location>
        <begin position="447"/>
        <end position="483"/>
    </location>
</feature>
<name>A0A857MV35_9BACT</name>
<dbReference type="AlphaFoldDB" id="A0A857MV35"/>
<keyword evidence="8" id="KW-0472">Membrane</keyword>
<evidence type="ECO:0000256" key="3">
    <source>
        <dbReference type="ARBA" id="ARBA00022448"/>
    </source>
</evidence>
<keyword evidence="10" id="KW-0066">ATP synthesis</keyword>
<dbReference type="GO" id="GO:0046933">
    <property type="term" value="F:proton-transporting ATP synthase activity, rotational mechanism"/>
    <property type="evidence" value="ECO:0007669"/>
    <property type="project" value="TreeGrafter"/>
</dbReference>
<dbReference type="RefSeq" id="WP_260763295.1">
    <property type="nucleotide sequence ID" value="NZ_CP045921.1"/>
</dbReference>
<keyword evidence="9" id="KW-0139">CF(1)</keyword>
<dbReference type="Pfam" id="PF22919">
    <property type="entry name" value="ATP-synt_VA_C"/>
    <property type="match status" value="1"/>
</dbReference>
<dbReference type="InterPro" id="IPR027417">
    <property type="entry name" value="P-loop_NTPase"/>
</dbReference>
<dbReference type="SMART" id="SM00382">
    <property type="entry name" value="AAA"/>
    <property type="match status" value="1"/>
</dbReference>
<dbReference type="InterPro" id="IPR000194">
    <property type="entry name" value="ATPase_F1/V1/A1_a/bsu_nucl-bd"/>
</dbReference>
<keyword evidence="5" id="KW-0067">ATP-binding</keyword>
<organism evidence="13 14">
    <name type="scientific">Candidatus Mycosynbacter amalyticus</name>
    <dbReference type="NCBI Taxonomy" id="2665156"/>
    <lineage>
        <taxon>Bacteria</taxon>
        <taxon>Candidatus Saccharimonadota</taxon>
        <taxon>Candidatus Saccharimonadota incertae sedis</taxon>
        <taxon>Candidatus Mycosynbacter</taxon>
    </lineage>
</organism>
<dbReference type="Pfam" id="PF00006">
    <property type="entry name" value="ATP-synt_ab"/>
    <property type="match status" value="1"/>
</dbReference>
<dbReference type="SUPFAM" id="SSF52540">
    <property type="entry name" value="P-loop containing nucleoside triphosphate hydrolases"/>
    <property type="match status" value="1"/>
</dbReference>
<keyword evidence="4" id="KW-0547">Nucleotide-binding</keyword>
<evidence type="ECO:0000256" key="10">
    <source>
        <dbReference type="ARBA" id="ARBA00023310"/>
    </source>
</evidence>
<reference evidence="13" key="1">
    <citation type="journal article" date="2021" name="Nat. Microbiol.">
        <title>Cocultivation of an ultrasmall environmental parasitic bacterium with lytic ability against bacteria associated with wastewater foams.</title>
        <authorList>
            <person name="Batinovic S."/>
            <person name="Rose J.J.A."/>
            <person name="Ratcliffe J."/>
            <person name="Seviour R.J."/>
            <person name="Petrovski S."/>
        </authorList>
    </citation>
    <scope>NUCLEOTIDE SEQUENCE</scope>
    <source>
        <strain evidence="13">JR1</strain>
    </source>
</reference>
<keyword evidence="3" id="KW-0813">Transport</keyword>
<evidence type="ECO:0000256" key="6">
    <source>
        <dbReference type="ARBA" id="ARBA00022967"/>
    </source>
</evidence>
<dbReference type="InterPro" id="IPR003593">
    <property type="entry name" value="AAA+_ATPase"/>
</dbReference>
<sequence length="483" mass="52591">MNEQTNTTVYKKGVVRSLKGLVIKIQFTEDMPDINEMLYVDNELKSPLLVNSLANGDTALCLNIGGDYSIQKGDTVTRSGHSLEIPVGEQMIGRVWDAMGRPIDGKPQLDDATLATMPKRPIFAPAFQETSLEGRPDEVLDTGMKVLDFFTPFVKGRKIGIVGGAGVGKTVLTMEIINNVAEGSGAISMFAGIGERIREGHELYKTLGDNDLLKTTAMFFGQMNENPVQRSLIGLSAITLAEYFRDDMKKDVLLFADNMYRYIQAKNEVSTIIDQTPAEGGYQPTVFSDVKTFQDRLATNANGSITALQTIYVPADDLSDPAVQMIQHELDSTIVLSRAVAAQGIRPAVDILASKSSLLTPEIVGERHYDLATRATAILQKYESLKGIIAIIGESELSAEDREDYNNAKALIEFFKQRFNVMEKVTGVPGEHMTREQTLDGVEAIIGKTPDKATESEEAAASETPAPAEATVPSTTEPAEEGK</sequence>
<evidence type="ECO:0000256" key="11">
    <source>
        <dbReference type="SAM" id="MobiDB-lite"/>
    </source>
</evidence>
<dbReference type="InterPro" id="IPR050053">
    <property type="entry name" value="ATPase_alpha/beta_chains"/>
</dbReference>
<evidence type="ECO:0000256" key="1">
    <source>
        <dbReference type="ARBA" id="ARBA00004370"/>
    </source>
</evidence>
<proteinExistence type="inferred from homology"/>
<comment type="similarity">
    <text evidence="2">Belongs to the ATPase alpha/beta chains family.</text>
</comment>
<keyword evidence="6" id="KW-1278">Translocase</keyword>
<evidence type="ECO:0000256" key="8">
    <source>
        <dbReference type="ARBA" id="ARBA00023136"/>
    </source>
</evidence>
<evidence type="ECO:0000256" key="9">
    <source>
        <dbReference type="ARBA" id="ARBA00023196"/>
    </source>
</evidence>
<evidence type="ECO:0000256" key="7">
    <source>
        <dbReference type="ARBA" id="ARBA00023065"/>
    </source>
</evidence>
<dbReference type="Gene3D" id="3.40.50.12240">
    <property type="match status" value="1"/>
</dbReference>
<feature type="compositionally biased region" description="Low complexity" evidence="11">
    <location>
        <begin position="459"/>
        <end position="477"/>
    </location>
</feature>
<dbReference type="GO" id="GO:0005524">
    <property type="term" value="F:ATP binding"/>
    <property type="evidence" value="ECO:0007669"/>
    <property type="project" value="UniProtKB-KW"/>
</dbReference>
<dbReference type="PROSITE" id="PS00152">
    <property type="entry name" value="ATPASE_ALPHA_BETA"/>
    <property type="match status" value="1"/>
</dbReference>
<dbReference type="InterPro" id="IPR020003">
    <property type="entry name" value="ATPase_a/bsu_AS"/>
</dbReference>
<gene>
    <name evidence="13" type="ORF">GII36_05520</name>
</gene>
<dbReference type="GO" id="GO:0045259">
    <property type="term" value="C:proton-transporting ATP synthase complex"/>
    <property type="evidence" value="ECO:0007669"/>
    <property type="project" value="UniProtKB-KW"/>
</dbReference>
<protein>
    <submittedName>
        <fullName evidence="13">F0F1 ATP synthase subunit beta</fullName>
    </submittedName>
</protein>
<dbReference type="Proteomes" id="UP001059824">
    <property type="component" value="Chromosome"/>
</dbReference>
<feature type="domain" description="AAA+ ATPase" evidence="12">
    <location>
        <begin position="155"/>
        <end position="340"/>
    </location>
</feature>
<evidence type="ECO:0000259" key="12">
    <source>
        <dbReference type="SMART" id="SM00382"/>
    </source>
</evidence>
<dbReference type="PANTHER" id="PTHR15184">
    <property type="entry name" value="ATP SYNTHASE"/>
    <property type="match status" value="1"/>
</dbReference>
<keyword evidence="7" id="KW-0406">Ion transport</keyword>
<evidence type="ECO:0000313" key="13">
    <source>
        <dbReference type="EMBL" id="QHN43277.1"/>
    </source>
</evidence>